<evidence type="ECO:0000313" key="2">
    <source>
        <dbReference type="EMBL" id="QHT23433.1"/>
    </source>
</evidence>
<accession>A0A6C0E4Q0</accession>
<feature type="compositionally biased region" description="Basic and acidic residues" evidence="1">
    <location>
        <begin position="11"/>
        <end position="24"/>
    </location>
</feature>
<proteinExistence type="predicted"/>
<protein>
    <submittedName>
        <fullName evidence="2">Uncharacterized protein</fullName>
    </submittedName>
</protein>
<dbReference type="AlphaFoldDB" id="A0A6C0E4Q0"/>
<sequence length="105" mass="12418">MDSITMSRTNNLDKDDTQYPDEKNNNNIDIVLRQTNYTKEIAIQKLEQHNNNVIDVIKEYMGVKPSEKKLPMKSLNQEIYRQIRVKLDTSMDEYRIKQNGKITIN</sequence>
<feature type="compositionally biased region" description="Polar residues" evidence="1">
    <location>
        <begin position="1"/>
        <end position="10"/>
    </location>
</feature>
<reference evidence="2" key="1">
    <citation type="journal article" date="2020" name="Nature">
        <title>Giant virus diversity and host interactions through global metagenomics.</title>
        <authorList>
            <person name="Schulz F."/>
            <person name="Roux S."/>
            <person name="Paez-Espino D."/>
            <person name="Jungbluth S."/>
            <person name="Walsh D.A."/>
            <person name="Denef V.J."/>
            <person name="McMahon K.D."/>
            <person name="Konstantinidis K.T."/>
            <person name="Eloe-Fadrosh E.A."/>
            <person name="Kyrpides N.C."/>
            <person name="Woyke T."/>
        </authorList>
    </citation>
    <scope>NUCLEOTIDE SEQUENCE</scope>
    <source>
        <strain evidence="2">GVMAG-M-3300023179-116</strain>
    </source>
</reference>
<name>A0A6C0E4Q0_9ZZZZ</name>
<organism evidence="2">
    <name type="scientific">viral metagenome</name>
    <dbReference type="NCBI Taxonomy" id="1070528"/>
    <lineage>
        <taxon>unclassified sequences</taxon>
        <taxon>metagenomes</taxon>
        <taxon>organismal metagenomes</taxon>
    </lineage>
</organism>
<evidence type="ECO:0000256" key="1">
    <source>
        <dbReference type="SAM" id="MobiDB-lite"/>
    </source>
</evidence>
<feature type="region of interest" description="Disordered" evidence="1">
    <location>
        <begin position="1"/>
        <end position="25"/>
    </location>
</feature>
<dbReference type="EMBL" id="MN739731">
    <property type="protein sequence ID" value="QHT23433.1"/>
    <property type="molecule type" value="Genomic_DNA"/>
</dbReference>